<dbReference type="InterPro" id="IPR036737">
    <property type="entry name" value="OmpA-like_sf"/>
</dbReference>
<dbReference type="Proteomes" id="UP000250166">
    <property type="component" value="Unassembled WGS sequence"/>
</dbReference>
<comment type="similarity">
    <text evidence="6">Belongs to the Pal lipoprotein family.</text>
</comment>
<dbReference type="GO" id="GO:0009279">
    <property type="term" value="C:cell outer membrane"/>
    <property type="evidence" value="ECO:0007669"/>
    <property type="project" value="UniProtKB-SubCell"/>
</dbReference>
<evidence type="ECO:0000256" key="2">
    <source>
        <dbReference type="ARBA" id="ARBA00023136"/>
    </source>
</evidence>
<keyword evidence="3 6" id="KW-0564">Palmitate</keyword>
<protein>
    <recommendedName>
        <fullName evidence="6">Peptidoglycan-associated lipoprotein</fullName>
        <shortName evidence="6">PAL</shortName>
    </recommendedName>
</protein>
<proteinExistence type="inferred from homology"/>
<sequence>MKKIAALGAFLALFLLTGCPEKQVNVEQEGEGANAQVEVNQPTSTTDDEPAQVQSTQQQPQEDSLVESIYFDFDKFNIRADMQSSIDKAAEEISQAGNAKVVIEGNTDEFGTDEYNYALGTKRAIATRDALVVKGINKDNVRVVSFGESKPICTAKTKECYQKNRRSDIKIVK</sequence>
<dbReference type="InterPro" id="IPR039001">
    <property type="entry name" value="Pal"/>
</dbReference>
<dbReference type="InterPro" id="IPR006664">
    <property type="entry name" value="OMP_bac"/>
</dbReference>
<feature type="compositionally biased region" description="Low complexity" evidence="7">
    <location>
        <begin position="52"/>
        <end position="61"/>
    </location>
</feature>
<dbReference type="PRINTS" id="PR01021">
    <property type="entry name" value="OMPADOMAIN"/>
</dbReference>
<organism evidence="9 10">
    <name type="scientific">Helicobacter fennelliae</name>
    <dbReference type="NCBI Taxonomy" id="215"/>
    <lineage>
        <taxon>Bacteria</taxon>
        <taxon>Pseudomonadati</taxon>
        <taxon>Campylobacterota</taxon>
        <taxon>Epsilonproteobacteria</taxon>
        <taxon>Campylobacterales</taxon>
        <taxon>Helicobacteraceae</taxon>
        <taxon>Helicobacter</taxon>
    </lineage>
</organism>
<dbReference type="AlphaFoldDB" id="A0A2X3BAP7"/>
<feature type="region of interest" description="Disordered" evidence="7">
    <location>
        <begin position="41"/>
        <end position="62"/>
    </location>
</feature>
<feature type="domain" description="OmpA-like" evidence="8">
    <location>
        <begin position="58"/>
        <end position="173"/>
    </location>
</feature>
<evidence type="ECO:0000313" key="10">
    <source>
        <dbReference type="Proteomes" id="UP000250166"/>
    </source>
</evidence>
<dbReference type="PROSITE" id="PS51123">
    <property type="entry name" value="OMPA_2"/>
    <property type="match status" value="1"/>
</dbReference>
<keyword evidence="1 6" id="KW-0732">Signal</keyword>
<dbReference type="PANTHER" id="PTHR30329:SF21">
    <property type="entry name" value="LIPOPROTEIN YIAD-RELATED"/>
    <property type="match status" value="1"/>
</dbReference>
<evidence type="ECO:0000256" key="5">
    <source>
        <dbReference type="ARBA" id="ARBA00023288"/>
    </source>
</evidence>
<dbReference type="Gene3D" id="3.30.1330.60">
    <property type="entry name" value="OmpA-like domain"/>
    <property type="match status" value="1"/>
</dbReference>
<comment type="subcellular location">
    <subcellularLocation>
        <location evidence="6">Cell outer membrane</location>
        <topology evidence="6">Lipid-anchor</topology>
    </subcellularLocation>
</comment>
<evidence type="ECO:0000256" key="4">
    <source>
        <dbReference type="ARBA" id="ARBA00023237"/>
    </source>
</evidence>
<reference evidence="9 10" key="1">
    <citation type="submission" date="2018-06" db="EMBL/GenBank/DDBJ databases">
        <authorList>
            <consortium name="Pathogen Informatics"/>
            <person name="Doyle S."/>
        </authorList>
    </citation>
    <scope>NUCLEOTIDE SEQUENCE [LARGE SCALE GENOMIC DNA]</scope>
    <source>
        <strain evidence="9 10">NCTC13102</strain>
    </source>
</reference>
<evidence type="ECO:0000256" key="6">
    <source>
        <dbReference type="HAMAP-Rule" id="MF_02204"/>
    </source>
</evidence>
<dbReference type="PANTHER" id="PTHR30329">
    <property type="entry name" value="STATOR ELEMENT OF FLAGELLAR MOTOR COMPLEX"/>
    <property type="match status" value="1"/>
</dbReference>
<dbReference type="CDD" id="cd07185">
    <property type="entry name" value="OmpA_C-like"/>
    <property type="match status" value="1"/>
</dbReference>
<dbReference type="EMBL" id="UAWL01000006">
    <property type="protein sequence ID" value="SQB98827.1"/>
    <property type="molecule type" value="Genomic_DNA"/>
</dbReference>
<evidence type="ECO:0000256" key="1">
    <source>
        <dbReference type="ARBA" id="ARBA00022729"/>
    </source>
</evidence>
<keyword evidence="2 6" id="KW-0472">Membrane</keyword>
<gene>
    <name evidence="6" type="primary">pal</name>
    <name evidence="9" type="ORF">NCTC13102_01294</name>
</gene>
<accession>A0A2X3BAP7</accession>
<evidence type="ECO:0000313" key="9">
    <source>
        <dbReference type="EMBL" id="SQB98827.1"/>
    </source>
</evidence>
<dbReference type="PROSITE" id="PS51257">
    <property type="entry name" value="PROKAR_LIPOPROTEIN"/>
    <property type="match status" value="1"/>
</dbReference>
<dbReference type="SUPFAM" id="SSF103088">
    <property type="entry name" value="OmpA-like"/>
    <property type="match status" value="1"/>
</dbReference>
<evidence type="ECO:0000256" key="7">
    <source>
        <dbReference type="SAM" id="MobiDB-lite"/>
    </source>
</evidence>
<dbReference type="HAMAP" id="MF_02204">
    <property type="entry name" value="Pal"/>
    <property type="match status" value="1"/>
</dbReference>
<evidence type="ECO:0000256" key="3">
    <source>
        <dbReference type="ARBA" id="ARBA00023139"/>
    </source>
</evidence>
<dbReference type="InterPro" id="IPR050330">
    <property type="entry name" value="Bact_OuterMem_StrucFunc"/>
</dbReference>
<dbReference type="GO" id="GO:0051301">
    <property type="term" value="P:cell division"/>
    <property type="evidence" value="ECO:0007669"/>
    <property type="project" value="InterPro"/>
</dbReference>
<keyword evidence="5 6" id="KW-0449">Lipoprotein</keyword>
<name>A0A2X3BAP7_9HELI</name>
<evidence type="ECO:0000259" key="8">
    <source>
        <dbReference type="PROSITE" id="PS51123"/>
    </source>
</evidence>
<dbReference type="InterPro" id="IPR006665">
    <property type="entry name" value="OmpA-like"/>
</dbReference>
<keyword evidence="4 6" id="KW-0998">Cell outer membrane</keyword>
<dbReference type="RefSeq" id="WP_112058709.1">
    <property type="nucleotide sequence ID" value="NZ_UAWL01000006.1"/>
</dbReference>
<dbReference type="Pfam" id="PF00691">
    <property type="entry name" value="OmpA"/>
    <property type="match status" value="1"/>
</dbReference>